<dbReference type="GO" id="GO:0009055">
    <property type="term" value="F:electron transfer activity"/>
    <property type="evidence" value="ECO:0007669"/>
    <property type="project" value="InterPro"/>
</dbReference>
<accession>A0A5J6RHJ1</accession>
<reference evidence="6 9" key="2">
    <citation type="submission" date="2020-05" db="EMBL/GenBank/DDBJ databases">
        <title>Complete genome sequencing of Campylobacter and Arcobacter type strains.</title>
        <authorList>
            <person name="Miller W.G."/>
            <person name="Yee E."/>
        </authorList>
    </citation>
    <scope>NUCLEOTIDE SEQUENCE [LARGE SCALE GENOMIC DNA]</scope>
    <source>
        <strain evidence="6 9">LMG 21996</strain>
    </source>
</reference>
<dbReference type="OrthoDB" id="5328547at2"/>
<evidence type="ECO:0000256" key="4">
    <source>
        <dbReference type="PROSITE-ProRule" id="PRU00433"/>
    </source>
</evidence>
<name>A0A5J6RHJ1_9BACT</name>
<keyword evidence="3 4" id="KW-0408">Iron</keyword>
<dbReference type="SUPFAM" id="SSF46626">
    <property type="entry name" value="Cytochrome c"/>
    <property type="match status" value="1"/>
</dbReference>
<organism evidence="6 9">
    <name type="scientific">Aliarcobacter cibarius</name>
    <dbReference type="NCBI Taxonomy" id="255507"/>
    <lineage>
        <taxon>Bacteria</taxon>
        <taxon>Pseudomonadati</taxon>
        <taxon>Campylobacterota</taxon>
        <taxon>Epsilonproteobacteria</taxon>
        <taxon>Campylobacterales</taxon>
        <taxon>Arcobacteraceae</taxon>
        <taxon>Aliarcobacter</taxon>
    </lineage>
</organism>
<proteinExistence type="predicted"/>
<keyword evidence="2 4" id="KW-0479">Metal-binding</keyword>
<dbReference type="GO" id="GO:0046872">
    <property type="term" value="F:metal ion binding"/>
    <property type="evidence" value="ECO:0007669"/>
    <property type="project" value="UniProtKB-KW"/>
</dbReference>
<dbReference type="EMBL" id="CP054051">
    <property type="protein sequence ID" value="QKJ27360.1"/>
    <property type="molecule type" value="Genomic_DNA"/>
</dbReference>
<evidence type="ECO:0000256" key="3">
    <source>
        <dbReference type="ARBA" id="ARBA00023004"/>
    </source>
</evidence>
<dbReference type="GO" id="GO:0020037">
    <property type="term" value="F:heme binding"/>
    <property type="evidence" value="ECO:0007669"/>
    <property type="project" value="InterPro"/>
</dbReference>
<feature type="domain" description="Cytochrome c" evidence="5">
    <location>
        <begin position="35"/>
        <end position="151"/>
    </location>
</feature>
<dbReference type="PROSITE" id="PS51007">
    <property type="entry name" value="CYTC"/>
    <property type="match status" value="1"/>
</dbReference>
<evidence type="ECO:0000256" key="1">
    <source>
        <dbReference type="ARBA" id="ARBA00022617"/>
    </source>
</evidence>
<dbReference type="RefSeq" id="WP_024775147.1">
    <property type="nucleotide sequence ID" value="NZ_CP043857.1"/>
</dbReference>
<evidence type="ECO:0000313" key="6">
    <source>
        <dbReference type="EMBL" id="QKJ27360.1"/>
    </source>
</evidence>
<dbReference type="Proteomes" id="UP000305417">
    <property type="component" value="Unassembled WGS sequence"/>
</dbReference>
<evidence type="ECO:0000313" key="9">
    <source>
        <dbReference type="Proteomes" id="UP000509513"/>
    </source>
</evidence>
<evidence type="ECO:0000259" key="5">
    <source>
        <dbReference type="PROSITE" id="PS51007"/>
    </source>
</evidence>
<dbReference type="Proteomes" id="UP000509513">
    <property type="component" value="Chromosome"/>
</dbReference>
<dbReference type="EMBL" id="VBUC01000033">
    <property type="protein sequence ID" value="TLS96210.1"/>
    <property type="molecule type" value="Genomic_DNA"/>
</dbReference>
<reference evidence="7 8" key="1">
    <citation type="submission" date="2019-05" db="EMBL/GenBank/DDBJ databases">
        <title>Arcobacter cibarius and Arcobacter thereius providing challenges in identification an antibiotic susceptibility and Quinolone resistance.</title>
        <authorList>
            <person name="Busch A."/>
            <person name="Hanel I."/>
            <person name="Hotzel H."/>
            <person name="Tomaso H."/>
        </authorList>
    </citation>
    <scope>NUCLEOTIDE SEQUENCE [LARGE SCALE GENOMIC DNA]</scope>
    <source>
        <strain evidence="7 8">16CS0831-2</strain>
    </source>
</reference>
<dbReference type="KEGG" id="acib:ACBT_1454"/>
<keyword evidence="1 4" id="KW-0349">Heme</keyword>
<sequence>MKKSIIILAIVSSLFAQENITPATEEIDINNSFITKYEYGKMLFNNPRGIGCNNCHGDDARGKKIVDFKHTINEHTTNNKKEFICSLVAPDIKYVDYEIFSKKVNSKKNENLKFEKDQVCDKLIYQANVMPTYFLVEDEIEAIYYYIQNMK</sequence>
<dbReference type="InterPro" id="IPR009056">
    <property type="entry name" value="Cyt_c-like_dom"/>
</dbReference>
<dbReference type="InterPro" id="IPR036909">
    <property type="entry name" value="Cyt_c-like_dom_sf"/>
</dbReference>
<evidence type="ECO:0000256" key="2">
    <source>
        <dbReference type="ARBA" id="ARBA00022723"/>
    </source>
</evidence>
<dbReference type="AlphaFoldDB" id="A0A5J6RHJ1"/>
<protein>
    <submittedName>
        <fullName evidence="7">C-type cytochrome</fullName>
    </submittedName>
</protein>
<evidence type="ECO:0000313" key="7">
    <source>
        <dbReference type="EMBL" id="TLS96210.1"/>
    </source>
</evidence>
<gene>
    <name evidence="6" type="ORF">ACBT_1454</name>
    <name evidence="7" type="ORF">FE247_10120</name>
</gene>
<keyword evidence="8" id="KW-1185">Reference proteome</keyword>
<dbReference type="STRING" id="1442598.GCA_000522465_01017"/>
<dbReference type="Gene3D" id="1.10.760.10">
    <property type="entry name" value="Cytochrome c-like domain"/>
    <property type="match status" value="1"/>
</dbReference>
<evidence type="ECO:0000313" key="8">
    <source>
        <dbReference type="Proteomes" id="UP000305417"/>
    </source>
</evidence>